<dbReference type="Pfam" id="PF00436">
    <property type="entry name" value="SSB"/>
    <property type="match status" value="1"/>
</dbReference>
<dbReference type="InterPro" id="IPR011344">
    <property type="entry name" value="ssDNA-bd"/>
</dbReference>
<evidence type="ECO:0000256" key="5">
    <source>
        <dbReference type="SAM" id="MobiDB-lite"/>
    </source>
</evidence>
<dbReference type="NCBIfam" id="TIGR00621">
    <property type="entry name" value="ssb"/>
    <property type="match status" value="1"/>
</dbReference>
<dbReference type="PROSITE" id="PS50935">
    <property type="entry name" value="SSB"/>
    <property type="match status" value="1"/>
</dbReference>
<dbReference type="OrthoDB" id="9809878at2"/>
<evidence type="ECO:0000313" key="6">
    <source>
        <dbReference type="EMBL" id="RZF63286.1"/>
    </source>
</evidence>
<reference evidence="6 7" key="1">
    <citation type="submission" date="2019-02" db="EMBL/GenBank/DDBJ databases">
        <authorList>
            <person name="Li Y."/>
        </authorList>
    </citation>
    <scope>NUCLEOTIDE SEQUENCE [LARGE SCALE GENOMIC DNA]</scope>
    <source>
        <strain evidence="6 7">3-7</strain>
    </source>
</reference>
<dbReference type="GO" id="GO:0006310">
    <property type="term" value="P:DNA recombination"/>
    <property type="evidence" value="ECO:0007669"/>
    <property type="project" value="UniProtKB-KW"/>
</dbReference>
<keyword evidence="7" id="KW-1185">Reference proteome</keyword>
<evidence type="ECO:0000256" key="2">
    <source>
        <dbReference type="ARBA" id="ARBA00023172"/>
    </source>
</evidence>
<comment type="caution">
    <text evidence="6">The sequence shown here is derived from an EMBL/GenBank/DDBJ whole genome shotgun (WGS) entry which is preliminary data.</text>
</comment>
<evidence type="ECO:0000256" key="3">
    <source>
        <dbReference type="PIRNR" id="PIRNR002070"/>
    </source>
</evidence>
<dbReference type="InterPro" id="IPR012340">
    <property type="entry name" value="NA-bd_OB-fold"/>
</dbReference>
<dbReference type="PANTHER" id="PTHR10302">
    <property type="entry name" value="SINGLE-STRANDED DNA-BINDING PROTEIN"/>
    <property type="match status" value="1"/>
</dbReference>
<keyword evidence="2" id="KW-0233">DNA recombination</keyword>
<feature type="region of interest" description="Disordered" evidence="5">
    <location>
        <begin position="1"/>
        <end position="22"/>
    </location>
</feature>
<keyword evidence="1 3" id="KW-0238">DNA-binding</keyword>
<dbReference type="SUPFAM" id="SSF50249">
    <property type="entry name" value="Nucleic acid-binding proteins"/>
    <property type="match status" value="1"/>
</dbReference>
<name>A0A4Q6Y2I0_9SPHN</name>
<protein>
    <recommendedName>
        <fullName evidence="3 4">Single-stranded DNA-binding protein</fullName>
    </recommendedName>
</protein>
<dbReference type="EMBL" id="SGIS01000029">
    <property type="protein sequence ID" value="RZF63286.1"/>
    <property type="molecule type" value="Genomic_DNA"/>
</dbReference>
<dbReference type="GO" id="GO:0006260">
    <property type="term" value="P:DNA replication"/>
    <property type="evidence" value="ECO:0007669"/>
    <property type="project" value="InterPro"/>
</dbReference>
<dbReference type="Gene3D" id="2.40.50.140">
    <property type="entry name" value="Nucleic acid-binding proteins"/>
    <property type="match status" value="1"/>
</dbReference>
<dbReference type="InterPro" id="IPR000424">
    <property type="entry name" value="Primosome_PriB/ssb"/>
</dbReference>
<sequence>MVNNVNLAGRLTKDPETRDTGNKKITELRLATDRARVRDGKVVKDAQNRTVYDTEFHRITVFGALGVAVREQKQKGDPLGIRGWLHYSKWTDQNDVERYGVEIIAEEIHFL</sequence>
<organism evidence="6 7">
    <name type="scientific">Sphingomonas populi</name>
    <dbReference type="NCBI Taxonomy" id="2484750"/>
    <lineage>
        <taxon>Bacteria</taxon>
        <taxon>Pseudomonadati</taxon>
        <taxon>Pseudomonadota</taxon>
        <taxon>Alphaproteobacteria</taxon>
        <taxon>Sphingomonadales</taxon>
        <taxon>Sphingomonadaceae</taxon>
        <taxon>Sphingomonas</taxon>
    </lineage>
</organism>
<dbReference type="PIRSF" id="PIRSF002070">
    <property type="entry name" value="SSB"/>
    <property type="match status" value="1"/>
</dbReference>
<feature type="compositionally biased region" description="Basic and acidic residues" evidence="5">
    <location>
        <begin position="11"/>
        <end position="22"/>
    </location>
</feature>
<gene>
    <name evidence="6" type="ORF">EWE75_16960</name>
</gene>
<dbReference type="GO" id="GO:0003697">
    <property type="term" value="F:single-stranded DNA binding"/>
    <property type="evidence" value="ECO:0007669"/>
    <property type="project" value="InterPro"/>
</dbReference>
<dbReference type="GO" id="GO:0009295">
    <property type="term" value="C:nucleoid"/>
    <property type="evidence" value="ECO:0007669"/>
    <property type="project" value="TreeGrafter"/>
</dbReference>
<evidence type="ECO:0000313" key="7">
    <source>
        <dbReference type="Proteomes" id="UP000292085"/>
    </source>
</evidence>
<proteinExistence type="predicted"/>
<evidence type="ECO:0000256" key="1">
    <source>
        <dbReference type="ARBA" id="ARBA00023125"/>
    </source>
</evidence>
<dbReference type="PANTHER" id="PTHR10302:SF0">
    <property type="entry name" value="SINGLE-STRANDED DNA-BINDING PROTEIN, MITOCHONDRIAL"/>
    <property type="match status" value="1"/>
</dbReference>
<accession>A0A4Q6Y2I0</accession>
<dbReference type="CDD" id="cd04496">
    <property type="entry name" value="SSB_OBF"/>
    <property type="match status" value="1"/>
</dbReference>
<evidence type="ECO:0000256" key="4">
    <source>
        <dbReference type="RuleBase" id="RU000524"/>
    </source>
</evidence>
<dbReference type="Proteomes" id="UP000292085">
    <property type="component" value="Unassembled WGS sequence"/>
</dbReference>
<dbReference type="AlphaFoldDB" id="A0A4Q6Y2I0"/>